<dbReference type="InterPro" id="IPR050377">
    <property type="entry name" value="Radical_SAM_PqqE_MftC-like"/>
</dbReference>
<dbReference type="SUPFAM" id="SSF102114">
    <property type="entry name" value="Radical SAM enzymes"/>
    <property type="match status" value="1"/>
</dbReference>
<dbReference type="InterPro" id="IPR013785">
    <property type="entry name" value="Aldolase_TIM"/>
</dbReference>
<evidence type="ECO:0000256" key="2">
    <source>
        <dbReference type="ARBA" id="ARBA00022691"/>
    </source>
</evidence>
<proteinExistence type="predicted"/>
<dbReference type="GO" id="GO:0046872">
    <property type="term" value="F:metal ion binding"/>
    <property type="evidence" value="ECO:0007669"/>
    <property type="project" value="UniProtKB-KW"/>
</dbReference>
<keyword evidence="8" id="KW-1185">Reference proteome</keyword>
<dbReference type="EMBL" id="NXLQ01000023">
    <property type="protein sequence ID" value="RDU63572.1"/>
    <property type="molecule type" value="Genomic_DNA"/>
</dbReference>
<evidence type="ECO:0000313" key="7">
    <source>
        <dbReference type="EMBL" id="RDU63572.1"/>
    </source>
</evidence>
<comment type="cofactor">
    <cofactor evidence="1">
        <name>[4Fe-4S] cluster</name>
        <dbReference type="ChEBI" id="CHEBI:49883"/>
    </cofactor>
</comment>
<dbReference type="SFLD" id="SFLDG01067">
    <property type="entry name" value="SPASM/twitch_domain_containing"/>
    <property type="match status" value="1"/>
</dbReference>
<evidence type="ECO:0000313" key="8">
    <source>
        <dbReference type="Proteomes" id="UP000256379"/>
    </source>
</evidence>
<evidence type="ECO:0000256" key="1">
    <source>
        <dbReference type="ARBA" id="ARBA00001966"/>
    </source>
</evidence>
<evidence type="ECO:0000256" key="3">
    <source>
        <dbReference type="ARBA" id="ARBA00022723"/>
    </source>
</evidence>
<feature type="domain" description="Radical SAM core" evidence="6">
    <location>
        <begin position="26"/>
        <end position="247"/>
    </location>
</feature>
<evidence type="ECO:0000256" key="4">
    <source>
        <dbReference type="ARBA" id="ARBA00023004"/>
    </source>
</evidence>
<keyword evidence="4" id="KW-0408">Iron</keyword>
<name>A0A3D8IEI8_9HELI</name>
<dbReference type="InterPro" id="IPR058240">
    <property type="entry name" value="rSAM_sf"/>
</dbReference>
<keyword evidence="2" id="KW-0949">S-adenosyl-L-methionine</keyword>
<dbReference type="CDD" id="cd21109">
    <property type="entry name" value="SPASM"/>
    <property type="match status" value="1"/>
</dbReference>
<dbReference type="Pfam" id="PF04055">
    <property type="entry name" value="Radical_SAM"/>
    <property type="match status" value="1"/>
</dbReference>
<dbReference type="Proteomes" id="UP000256379">
    <property type="component" value="Unassembled WGS sequence"/>
</dbReference>
<dbReference type="AlphaFoldDB" id="A0A3D8IEI8"/>
<dbReference type="RefSeq" id="WP_115543556.1">
    <property type="nucleotide sequence ID" value="NZ_NXLQ01000023.1"/>
</dbReference>
<dbReference type="SFLD" id="SFLDS00029">
    <property type="entry name" value="Radical_SAM"/>
    <property type="match status" value="1"/>
</dbReference>
<keyword evidence="5" id="KW-0411">Iron-sulfur</keyword>
<sequence>MKINNFNSSEKILQYTNKLDYFFNAHKTLIVTELDLTNKCNHRCPGCCGNNENNAELSKKQVESVVENLKSMDNKGVILSGGGEPTCSPHFEYAIKLLKNAGQNIGLNSHGMNLKENLNEIIAENLEYFRISLDAGSPEMYLKIHGMKESHFSKTLQNIENFAKTKQRLGSKISFGVGFLTSSITQNDMESFVKLVKDRGADFAQFRPFTGDTLDIIPKLDELKAKYEDEHFKIVASYQKYKEMVGLTQNSERGYDKCHGMFFSTVISADFKVWACLHYRQSDKHFLGDLREQSLEEIWRGARIKEVYNNIDCSKCPILCRNDSFNRTLDKLSLDITNKEFL</sequence>
<dbReference type="Gene3D" id="3.20.20.70">
    <property type="entry name" value="Aldolase class I"/>
    <property type="match status" value="1"/>
</dbReference>
<dbReference type="GO" id="GO:0003824">
    <property type="term" value="F:catalytic activity"/>
    <property type="evidence" value="ECO:0007669"/>
    <property type="project" value="InterPro"/>
</dbReference>
<dbReference type="Pfam" id="PF13186">
    <property type="entry name" value="SPASM"/>
    <property type="match status" value="1"/>
</dbReference>
<protein>
    <submittedName>
        <fullName evidence="7">Radical SAM protein</fullName>
    </submittedName>
</protein>
<dbReference type="InterPro" id="IPR023885">
    <property type="entry name" value="4Fe4S-binding_SPASM_dom"/>
</dbReference>
<dbReference type="PROSITE" id="PS51918">
    <property type="entry name" value="RADICAL_SAM"/>
    <property type="match status" value="1"/>
</dbReference>
<organism evidence="7 8">
    <name type="scientific">Helicobacter didelphidarum</name>
    <dbReference type="NCBI Taxonomy" id="2040648"/>
    <lineage>
        <taxon>Bacteria</taxon>
        <taxon>Pseudomonadati</taxon>
        <taxon>Campylobacterota</taxon>
        <taxon>Epsilonproteobacteria</taxon>
        <taxon>Campylobacterales</taxon>
        <taxon>Helicobacteraceae</taxon>
        <taxon>Helicobacter</taxon>
    </lineage>
</organism>
<comment type="caution">
    <text evidence="7">The sequence shown here is derived from an EMBL/GenBank/DDBJ whole genome shotgun (WGS) entry which is preliminary data.</text>
</comment>
<evidence type="ECO:0000259" key="6">
    <source>
        <dbReference type="PROSITE" id="PS51918"/>
    </source>
</evidence>
<gene>
    <name evidence="7" type="ORF">CQA53_08365</name>
</gene>
<dbReference type="PANTHER" id="PTHR11228">
    <property type="entry name" value="RADICAL SAM DOMAIN PROTEIN"/>
    <property type="match status" value="1"/>
</dbReference>
<reference evidence="7 8" key="1">
    <citation type="submission" date="2018-04" db="EMBL/GenBank/DDBJ databases">
        <title>Novel Campyloabacter and Helicobacter Species and Strains.</title>
        <authorList>
            <person name="Mannion A.J."/>
            <person name="Shen Z."/>
            <person name="Fox J.G."/>
        </authorList>
    </citation>
    <scope>NUCLEOTIDE SEQUENCE [LARGE SCALE GENOMIC DNA]</scope>
    <source>
        <strain evidence="7 8">MIT 17-337</strain>
    </source>
</reference>
<accession>A0A3D8IEI8</accession>
<dbReference type="InterPro" id="IPR007197">
    <property type="entry name" value="rSAM"/>
</dbReference>
<keyword evidence="3" id="KW-0479">Metal-binding</keyword>
<dbReference type="GO" id="GO:0051536">
    <property type="term" value="F:iron-sulfur cluster binding"/>
    <property type="evidence" value="ECO:0007669"/>
    <property type="project" value="UniProtKB-KW"/>
</dbReference>
<dbReference type="OrthoDB" id="9810775at2"/>
<dbReference type="PANTHER" id="PTHR11228:SF7">
    <property type="entry name" value="PQQA PEPTIDE CYCLASE"/>
    <property type="match status" value="1"/>
</dbReference>
<evidence type="ECO:0000256" key="5">
    <source>
        <dbReference type="ARBA" id="ARBA00023014"/>
    </source>
</evidence>
<dbReference type="CDD" id="cd01335">
    <property type="entry name" value="Radical_SAM"/>
    <property type="match status" value="1"/>
</dbReference>